<dbReference type="AlphaFoldDB" id="A6FXF7"/>
<proteinExistence type="predicted"/>
<gene>
    <name evidence="1" type="ORF">PPSIR1_21549</name>
</gene>
<dbReference type="EMBL" id="ABCS01000002">
    <property type="protein sequence ID" value="EDM81545.1"/>
    <property type="molecule type" value="Genomic_DNA"/>
</dbReference>
<accession>A6FXF7</accession>
<keyword evidence="2" id="KW-1185">Reference proteome</keyword>
<organism evidence="1 2">
    <name type="scientific">Plesiocystis pacifica SIR-1</name>
    <dbReference type="NCBI Taxonomy" id="391625"/>
    <lineage>
        <taxon>Bacteria</taxon>
        <taxon>Pseudomonadati</taxon>
        <taxon>Myxococcota</taxon>
        <taxon>Polyangia</taxon>
        <taxon>Nannocystales</taxon>
        <taxon>Nannocystaceae</taxon>
        <taxon>Plesiocystis</taxon>
    </lineage>
</organism>
<protein>
    <submittedName>
        <fullName evidence="1">Uncharacterized protein</fullName>
    </submittedName>
</protein>
<dbReference type="RefSeq" id="WP_006969156.1">
    <property type="nucleotide sequence ID" value="NZ_ABCS01000002.1"/>
</dbReference>
<evidence type="ECO:0000313" key="2">
    <source>
        <dbReference type="Proteomes" id="UP000005801"/>
    </source>
</evidence>
<sequence>MFPRFEQPRWRRFATIVAQLELDREPTAADGLDFVSMNQGGFACASTIHGSMRLQAE</sequence>
<dbReference type="Proteomes" id="UP000005801">
    <property type="component" value="Unassembled WGS sequence"/>
</dbReference>
<reference evidence="1 2" key="1">
    <citation type="submission" date="2007-06" db="EMBL/GenBank/DDBJ databases">
        <authorList>
            <person name="Shimkets L."/>
            <person name="Ferriera S."/>
            <person name="Johnson J."/>
            <person name="Kravitz S."/>
            <person name="Beeson K."/>
            <person name="Sutton G."/>
            <person name="Rogers Y.-H."/>
            <person name="Friedman R."/>
            <person name="Frazier M."/>
            <person name="Venter J.C."/>
        </authorList>
    </citation>
    <scope>NUCLEOTIDE SEQUENCE [LARGE SCALE GENOMIC DNA]</scope>
    <source>
        <strain evidence="1 2">SIR-1</strain>
    </source>
</reference>
<comment type="caution">
    <text evidence="1">The sequence shown here is derived from an EMBL/GenBank/DDBJ whole genome shotgun (WGS) entry which is preliminary data.</text>
</comment>
<name>A6FXF7_9BACT</name>
<evidence type="ECO:0000313" key="1">
    <source>
        <dbReference type="EMBL" id="EDM81545.1"/>
    </source>
</evidence>